<proteinExistence type="predicted"/>
<evidence type="ECO:0000256" key="1">
    <source>
        <dbReference type="ARBA" id="ARBA00022679"/>
    </source>
</evidence>
<reference evidence="5" key="1">
    <citation type="submission" date="2016-10" db="EMBL/GenBank/DDBJ databases">
        <authorList>
            <person name="Varghese N."/>
        </authorList>
    </citation>
    <scope>NUCLEOTIDE SEQUENCE [LARGE SCALE GENOMIC DNA]</scope>
    <source>
        <strain evidence="5">DSM 17980</strain>
    </source>
</reference>
<dbReference type="PANTHER" id="PTHR32125:SF4">
    <property type="entry name" value="2-C-METHYL-D-ERYTHRITOL 4-PHOSPHATE CYTIDYLYLTRANSFERASE, CHLOROPLASTIC"/>
    <property type="match status" value="1"/>
</dbReference>
<keyword evidence="3" id="KW-0414">Isoprene biosynthesis</keyword>
<dbReference type="InterPro" id="IPR050088">
    <property type="entry name" value="IspD/TarI_cytidylyltransf_bact"/>
</dbReference>
<evidence type="ECO:0000313" key="4">
    <source>
        <dbReference type="EMBL" id="SFU68228.1"/>
    </source>
</evidence>
<sequence>MVYGIVVAGGQGTRLGRKKQFLDLAGSPVWVRAVRALLDAGVAPVWLVVPREDVDRLSAEADEMGWPLRVTAGGETRFDSVYNGLREIHASCHGADGSGGTDFAGSPSPGSPALVAVHDAARPFVSSEDVKSVVRTAVQTGAAILARPCAETVKRVEAGCVVSTVPRDTLWLAETPQVFRLDWMWNAYGRVNRPGAATDDAWVMEQAGYRVHVVPSTAENRKITTPADWEYARLWAQQRWGRQDG</sequence>
<keyword evidence="2 4" id="KW-0548">Nucleotidyltransferase</keyword>
<dbReference type="GO" id="GO:0008299">
    <property type="term" value="P:isoprenoid biosynthetic process"/>
    <property type="evidence" value="ECO:0007669"/>
    <property type="project" value="UniProtKB-KW"/>
</dbReference>
<keyword evidence="1 4" id="KW-0808">Transferase</keyword>
<dbReference type="GO" id="GO:0050518">
    <property type="term" value="F:2-C-methyl-D-erythritol 4-phosphate cytidylyltransferase activity"/>
    <property type="evidence" value="ECO:0007669"/>
    <property type="project" value="TreeGrafter"/>
</dbReference>
<dbReference type="PANTHER" id="PTHR32125">
    <property type="entry name" value="2-C-METHYL-D-ERYTHRITOL 4-PHOSPHATE CYTIDYLYLTRANSFERASE, CHLOROPLASTIC"/>
    <property type="match status" value="1"/>
</dbReference>
<dbReference type="Proteomes" id="UP000183508">
    <property type="component" value="Unassembled WGS sequence"/>
</dbReference>
<dbReference type="SUPFAM" id="SSF53448">
    <property type="entry name" value="Nucleotide-diphospho-sugar transferases"/>
    <property type="match status" value="1"/>
</dbReference>
<protein>
    <submittedName>
        <fullName evidence="4">2-C-methyl-D-erythritol 4-phosphate cytidylyltransferase/2-C-methyl-D-erythritol 4-phosphate cytidylyltransferase / 2-C-methyl-D-erythritol 2,4-cyclodiphosphate synthase</fullName>
    </submittedName>
</protein>
<dbReference type="InterPro" id="IPR029044">
    <property type="entry name" value="Nucleotide-diphossugar_trans"/>
</dbReference>
<dbReference type="CDD" id="cd02516">
    <property type="entry name" value="CDP-ME_synthetase"/>
    <property type="match status" value="1"/>
</dbReference>
<dbReference type="AlphaFoldDB" id="A0A1I7I5M2"/>
<dbReference type="EMBL" id="FPBV01000006">
    <property type="protein sequence ID" value="SFU68228.1"/>
    <property type="molecule type" value="Genomic_DNA"/>
</dbReference>
<dbReference type="RefSeq" id="WP_074950849.1">
    <property type="nucleotide sequence ID" value="NZ_FPBV01000006.1"/>
</dbReference>
<dbReference type="Gene3D" id="3.90.550.10">
    <property type="entry name" value="Spore Coat Polysaccharide Biosynthesis Protein SpsA, Chain A"/>
    <property type="match status" value="1"/>
</dbReference>
<evidence type="ECO:0000256" key="2">
    <source>
        <dbReference type="ARBA" id="ARBA00022695"/>
    </source>
</evidence>
<accession>A0A1I7I5M2</accession>
<keyword evidence="5" id="KW-1185">Reference proteome</keyword>
<dbReference type="OrthoDB" id="9806837at2"/>
<name>A0A1I7I5M2_9BACL</name>
<organism evidence="4 5">
    <name type="scientific">Alicyclobacillus macrosporangiidus</name>
    <dbReference type="NCBI Taxonomy" id="392015"/>
    <lineage>
        <taxon>Bacteria</taxon>
        <taxon>Bacillati</taxon>
        <taxon>Bacillota</taxon>
        <taxon>Bacilli</taxon>
        <taxon>Bacillales</taxon>
        <taxon>Alicyclobacillaceae</taxon>
        <taxon>Alicyclobacillus</taxon>
    </lineage>
</organism>
<dbReference type="STRING" id="392015.SAMN05421543_10611"/>
<dbReference type="InterPro" id="IPR034683">
    <property type="entry name" value="IspD/TarI"/>
</dbReference>
<evidence type="ECO:0000256" key="3">
    <source>
        <dbReference type="ARBA" id="ARBA00023229"/>
    </source>
</evidence>
<gene>
    <name evidence="4" type="ORF">SAMN05421543_10611</name>
</gene>
<dbReference type="Pfam" id="PF01128">
    <property type="entry name" value="IspD"/>
    <property type="match status" value="2"/>
</dbReference>
<evidence type="ECO:0000313" key="5">
    <source>
        <dbReference type="Proteomes" id="UP000183508"/>
    </source>
</evidence>